<sequence length="258" mass="30401">MESFVYSIGDVLKSVVFVYYGSSIRVKAFNSLGRFLFKNRYVSIDNRIEENNRSFEFGGYESGLSQLKALNLPVYSVLFLNDTALKKHFFLSFWVMFLILILKPYEKKTVLGIERNFKCSEGNIIRYFTTWLFRIDYDQEIEVKLPCTKFFDFDFNGDISQEIQSAIIGWLYPKSLFAGWDGASPYKNISESTFLRKRYAISQELLIQSRLSDIGIKLKDMSRLFLLMDILDLFYLRAIKIFSRLNQYLKYKIVNDHD</sequence>
<proteinExistence type="predicted"/>
<evidence type="ECO:0000313" key="1">
    <source>
        <dbReference type="EMBL" id="GAA3910805.1"/>
    </source>
</evidence>
<comment type="caution">
    <text evidence="1">The sequence shown here is derived from an EMBL/GenBank/DDBJ whole genome shotgun (WGS) entry which is preliminary data.</text>
</comment>
<accession>A0ABP7M0X0</accession>
<organism evidence="1 2">
    <name type="scientific">Litoribacillus peritrichatus</name>
    <dbReference type="NCBI Taxonomy" id="718191"/>
    <lineage>
        <taxon>Bacteria</taxon>
        <taxon>Pseudomonadati</taxon>
        <taxon>Pseudomonadota</taxon>
        <taxon>Gammaproteobacteria</taxon>
        <taxon>Oceanospirillales</taxon>
        <taxon>Oceanospirillaceae</taxon>
        <taxon>Litoribacillus</taxon>
    </lineage>
</organism>
<name>A0ABP7M0X0_9GAMM</name>
<protein>
    <submittedName>
        <fullName evidence="1">Uncharacterized protein</fullName>
    </submittedName>
</protein>
<gene>
    <name evidence="1" type="ORF">GCM10022277_01770</name>
</gene>
<evidence type="ECO:0000313" key="2">
    <source>
        <dbReference type="Proteomes" id="UP001501565"/>
    </source>
</evidence>
<dbReference type="EMBL" id="BAABBN010000003">
    <property type="protein sequence ID" value="GAA3910805.1"/>
    <property type="molecule type" value="Genomic_DNA"/>
</dbReference>
<dbReference type="Proteomes" id="UP001501565">
    <property type="component" value="Unassembled WGS sequence"/>
</dbReference>
<keyword evidence="2" id="KW-1185">Reference proteome</keyword>
<reference evidence="2" key="1">
    <citation type="journal article" date="2019" name="Int. J. Syst. Evol. Microbiol.">
        <title>The Global Catalogue of Microorganisms (GCM) 10K type strain sequencing project: providing services to taxonomists for standard genome sequencing and annotation.</title>
        <authorList>
            <consortium name="The Broad Institute Genomics Platform"/>
            <consortium name="The Broad Institute Genome Sequencing Center for Infectious Disease"/>
            <person name="Wu L."/>
            <person name="Ma J."/>
        </authorList>
    </citation>
    <scope>NUCLEOTIDE SEQUENCE [LARGE SCALE GENOMIC DNA]</scope>
    <source>
        <strain evidence="2">JCM 17551</strain>
    </source>
</reference>